<gene>
    <name evidence="1" type="ORF">HNR67_007911</name>
</gene>
<dbReference type="EMBL" id="JACHMH010000001">
    <property type="protein sequence ID" value="MBB4681793.1"/>
    <property type="molecule type" value="Genomic_DNA"/>
</dbReference>
<proteinExistence type="predicted"/>
<evidence type="ECO:0000313" key="1">
    <source>
        <dbReference type="EMBL" id="MBB4681793.1"/>
    </source>
</evidence>
<reference evidence="1 2" key="1">
    <citation type="submission" date="2020-08" db="EMBL/GenBank/DDBJ databases">
        <title>Sequencing the genomes of 1000 actinobacteria strains.</title>
        <authorList>
            <person name="Klenk H.-P."/>
        </authorList>
    </citation>
    <scope>NUCLEOTIDE SEQUENCE [LARGE SCALE GENOMIC DNA]</scope>
    <source>
        <strain evidence="1 2">DSM 44230</strain>
    </source>
</reference>
<dbReference type="RefSeq" id="WP_185008634.1">
    <property type="nucleotide sequence ID" value="NZ_BAAAUI010000082.1"/>
</dbReference>
<evidence type="ECO:0000313" key="2">
    <source>
        <dbReference type="Proteomes" id="UP000533598"/>
    </source>
</evidence>
<dbReference type="AlphaFoldDB" id="A0A7W7CIE1"/>
<sequence>MNASIGDTWWVDVPLNPAGHRDLTGIPPIRLARLLDQTMGLARHAIRAQHGPLRGLLGGVDDLTQQLRLWILAAARTYDPDRGPWTAHVTQRVRQQAADHWRATVGYTALQKVRAFRYADGKPLSAKDQLQVAHALSLLPGGQSTLDESDDSVDVGENFEHTVDNRSVATSATLALLRASETDDPVAAQRLCRGFVMYVLRHVCGVAQRRIAACGIHHRTAAAVENELRARVRELLDPFG</sequence>
<name>A0A7W7CIE1_9PSEU</name>
<protein>
    <submittedName>
        <fullName evidence="1">Uncharacterized protein</fullName>
    </submittedName>
</protein>
<comment type="caution">
    <text evidence="1">The sequence shown here is derived from an EMBL/GenBank/DDBJ whole genome shotgun (WGS) entry which is preliminary data.</text>
</comment>
<accession>A0A7W7CIE1</accession>
<organism evidence="1 2">
    <name type="scientific">Crossiella cryophila</name>
    <dbReference type="NCBI Taxonomy" id="43355"/>
    <lineage>
        <taxon>Bacteria</taxon>
        <taxon>Bacillati</taxon>
        <taxon>Actinomycetota</taxon>
        <taxon>Actinomycetes</taxon>
        <taxon>Pseudonocardiales</taxon>
        <taxon>Pseudonocardiaceae</taxon>
        <taxon>Crossiella</taxon>
    </lineage>
</organism>
<dbReference type="Proteomes" id="UP000533598">
    <property type="component" value="Unassembled WGS sequence"/>
</dbReference>
<keyword evidence="2" id="KW-1185">Reference proteome</keyword>